<dbReference type="RefSeq" id="WP_031455396.1">
    <property type="nucleotide sequence ID" value="NZ_CAIJDO010000215.1"/>
</dbReference>
<dbReference type="PROSITE" id="PS51257">
    <property type="entry name" value="PROKAR_LIPOPROTEIN"/>
    <property type="match status" value="1"/>
</dbReference>
<comment type="caution">
    <text evidence="1">The sequence shown here is derived from an EMBL/GenBank/DDBJ whole genome shotgun (WGS) entry which is preliminary data.</text>
</comment>
<evidence type="ECO:0000313" key="2">
    <source>
        <dbReference type="Proteomes" id="UP000556700"/>
    </source>
</evidence>
<reference evidence="1 2" key="1">
    <citation type="submission" date="2020-06" db="EMBL/GenBank/DDBJ databases">
        <authorList>
            <person name="Criscuolo A."/>
        </authorList>
    </citation>
    <scope>NUCLEOTIDE SEQUENCE [LARGE SCALE GENOMIC DNA]</scope>
    <source>
        <strain evidence="2">CIP 110025</strain>
    </source>
</reference>
<evidence type="ECO:0000313" key="1">
    <source>
        <dbReference type="EMBL" id="CAD0008218.1"/>
    </source>
</evidence>
<dbReference type="EMBL" id="CAIJDO010000215">
    <property type="protein sequence ID" value="CAD0008218.1"/>
    <property type="molecule type" value="Genomic_DNA"/>
</dbReference>
<protein>
    <recommendedName>
        <fullName evidence="3">Lipoprotein</fullName>
    </recommendedName>
</protein>
<dbReference type="Proteomes" id="UP000556700">
    <property type="component" value="Unassembled WGS sequence"/>
</dbReference>
<gene>
    <name evidence="1" type="ORF">FLACHUCJ7_03684</name>
</gene>
<sequence length="212" mass="24554">MRLSRITLLIYTISLLLFSCDRKDPNKQVDEGTLKGEIYKSREIGWEIRVPTGWSIVSKDITEQQEEKGQKAIEKSSGQKMDLKSLKHLISFQKNQFNLFASTSEPFKEDFSGQYEQTNKDLNALIYQTYVDQGIKVDSSSGKEIIQGIKFNTFYTTIYAPDGKVILNQILYSKLINGYDFGVNINYNNEEDKKTMIDAWKKSKFENRLKKQ</sequence>
<organism evidence="1 2">
    <name type="scientific">Flavobacterium chungangense</name>
    <dbReference type="NCBI Taxonomy" id="554283"/>
    <lineage>
        <taxon>Bacteria</taxon>
        <taxon>Pseudomonadati</taxon>
        <taxon>Bacteroidota</taxon>
        <taxon>Flavobacteriia</taxon>
        <taxon>Flavobacteriales</taxon>
        <taxon>Flavobacteriaceae</taxon>
        <taxon>Flavobacterium</taxon>
    </lineage>
</organism>
<accession>A0A6V6Z8V8</accession>
<keyword evidence="2" id="KW-1185">Reference proteome</keyword>
<name>A0A6V6Z8V8_9FLAO</name>
<proteinExistence type="predicted"/>
<dbReference type="AlphaFoldDB" id="A0A6V6Z8V8"/>
<evidence type="ECO:0008006" key="3">
    <source>
        <dbReference type="Google" id="ProtNLM"/>
    </source>
</evidence>